<dbReference type="Gene3D" id="1.10.8.60">
    <property type="match status" value="1"/>
</dbReference>
<dbReference type="InterPro" id="IPR036388">
    <property type="entry name" value="WH-like_DNA-bd_sf"/>
</dbReference>
<keyword evidence="4 5" id="KW-0067">ATP-binding</keyword>
<dbReference type="GO" id="GO:0016887">
    <property type="term" value="F:ATP hydrolysis activity"/>
    <property type="evidence" value="ECO:0007669"/>
    <property type="project" value="InterPro"/>
</dbReference>
<keyword evidence="8" id="KW-0132">Cell division</keyword>
<sequence length="395" mass="44590">MSDIIDNIIARVQVSPIFRSREYMRPDYVPDELPHRETQIRALGDILVHAVKGEAPSNVFIYGLTGTGKTAVTKFVLSNLHRRAPDKFSFVYVNARQSDTPYRVMADVIETLGGKVPFTGLSTAELHRRLQRTVNDVRKVVILVLDELDALIKRHGDELLYRLTRINVELSVSRVSIVGITNDVTLVDELDPRVKSSLGEVEQVFPPYNAVELEDILKRRASVAFKLGVVSDEVISLCAALAAREHGDARRALDLLRVAGEIAEREGKQVVRQEHVYQARTEIERDRMHDVIQTLPFHSKLVLLSIVEGSKRDRSLTTGEVFEIYRGLTRKLGLESVTQRRVSDIVNELDMLGVITASVVNRGRYGKTKEIKLSVDRKSILEVLNEDERLHGIWS</sequence>
<feature type="domain" description="AAA+ ATPase" evidence="6">
    <location>
        <begin position="55"/>
        <end position="231"/>
    </location>
</feature>
<protein>
    <recommendedName>
        <fullName evidence="5">ORC1-type DNA replication protein</fullName>
    </recommendedName>
</protein>
<dbReference type="PANTHER" id="PTHR10763">
    <property type="entry name" value="CELL DIVISION CONTROL PROTEIN 6-RELATED"/>
    <property type="match status" value="1"/>
</dbReference>
<dbReference type="InterPro" id="IPR050311">
    <property type="entry name" value="ORC1/CDC6"/>
</dbReference>
<dbReference type="InterPro" id="IPR027417">
    <property type="entry name" value="P-loop_NTPase"/>
</dbReference>
<dbReference type="HAMAP" id="MF_01407">
    <property type="entry name" value="ORC1_type_DNA_replic_protein"/>
    <property type="match status" value="1"/>
</dbReference>
<keyword evidence="2 5" id="KW-0235">DNA replication</keyword>
<dbReference type="RefSeq" id="WP_126449034.1">
    <property type="nucleotide sequence ID" value="NZ_AP018553.1"/>
</dbReference>
<dbReference type="PANTHER" id="PTHR10763:SF26">
    <property type="entry name" value="CELL DIVISION CONTROL PROTEIN 6 HOMOLOG"/>
    <property type="match status" value="1"/>
</dbReference>
<dbReference type="SUPFAM" id="SSF52540">
    <property type="entry name" value="P-loop containing nucleoside triphosphate hydrolases"/>
    <property type="match status" value="1"/>
</dbReference>
<dbReference type="SMART" id="SM00382">
    <property type="entry name" value="AAA"/>
    <property type="match status" value="1"/>
</dbReference>
<dbReference type="CDD" id="cd08768">
    <property type="entry name" value="Cdc6_C"/>
    <property type="match status" value="1"/>
</dbReference>
<name>A0A348B0K0_9CREN</name>
<dbReference type="InterPro" id="IPR049945">
    <property type="entry name" value="AAA_22"/>
</dbReference>
<feature type="binding site" evidence="5">
    <location>
        <position position="220"/>
    </location>
    <ligand>
        <name>ATP</name>
        <dbReference type="ChEBI" id="CHEBI:30616"/>
    </ligand>
</feature>
<dbReference type="Proteomes" id="UP000616143">
    <property type="component" value="Unassembled WGS sequence"/>
</dbReference>
<feature type="domain" description="Cdc6 C-terminal" evidence="7">
    <location>
        <begin position="303"/>
        <end position="384"/>
    </location>
</feature>
<evidence type="ECO:0000256" key="1">
    <source>
        <dbReference type="ARBA" id="ARBA00006184"/>
    </source>
</evidence>
<dbReference type="NCBIfam" id="TIGR02928">
    <property type="entry name" value="orc1/cdc6 family replication initiation protein"/>
    <property type="match status" value="1"/>
</dbReference>
<dbReference type="Gene3D" id="3.40.50.300">
    <property type="entry name" value="P-loop containing nucleotide triphosphate hydrolases"/>
    <property type="match status" value="1"/>
</dbReference>
<evidence type="ECO:0000313" key="9">
    <source>
        <dbReference type="EMBL" id="GGT86496.1"/>
    </source>
</evidence>
<evidence type="ECO:0000313" key="8">
    <source>
        <dbReference type="EMBL" id="BBD71702.1"/>
    </source>
</evidence>
<comment type="similarity">
    <text evidence="1 5">Belongs to the CDC6/cdc18 family.</text>
</comment>
<dbReference type="SMART" id="SM01074">
    <property type="entry name" value="Cdc6_C"/>
    <property type="match status" value="1"/>
</dbReference>
<dbReference type="InterPro" id="IPR055237">
    <property type="entry name" value="Cdc6_lid"/>
</dbReference>
<dbReference type="Gene3D" id="1.10.10.10">
    <property type="entry name" value="Winged helix-like DNA-binding domain superfamily/Winged helix DNA-binding domain"/>
    <property type="match status" value="1"/>
</dbReference>
<reference evidence="8" key="3">
    <citation type="journal article" date="2019" name="BMC Res. Notes">
        <title>Complete genome sequence of the Sulfodiicoccus acidiphilus strain HS-1T, the first crenarchaeon that lacks polB3, isolated from an acidic hot spring in Ohwaku-dani, Hakone, Japan.</title>
        <authorList>
            <person name="Sakai H.D."/>
            <person name="Kurosawa N."/>
        </authorList>
    </citation>
    <scope>NUCLEOTIDE SEQUENCE</scope>
    <source>
        <strain evidence="8">HS-1</strain>
    </source>
</reference>
<dbReference type="Pfam" id="PF09079">
    <property type="entry name" value="WHD_Cdc6"/>
    <property type="match status" value="1"/>
</dbReference>
<dbReference type="CDD" id="cd18139">
    <property type="entry name" value="HLD_clamp_RarA"/>
    <property type="match status" value="1"/>
</dbReference>
<dbReference type="OrthoDB" id="195574at2157"/>
<comment type="function">
    <text evidence="5">Involved in regulation of DNA replication.</text>
</comment>
<evidence type="ECO:0000256" key="5">
    <source>
        <dbReference type="HAMAP-Rule" id="MF_01407"/>
    </source>
</evidence>
<feature type="binding site" evidence="5">
    <location>
        <begin position="67"/>
        <end position="71"/>
    </location>
    <ligand>
        <name>ATP</name>
        <dbReference type="ChEBI" id="CHEBI:30616"/>
    </ligand>
</feature>
<organism evidence="8 10">
    <name type="scientific">Sulfodiicoccus acidiphilus</name>
    <dbReference type="NCBI Taxonomy" id="1670455"/>
    <lineage>
        <taxon>Archaea</taxon>
        <taxon>Thermoproteota</taxon>
        <taxon>Thermoprotei</taxon>
        <taxon>Sulfolobales</taxon>
        <taxon>Sulfolobaceae</taxon>
        <taxon>Sulfodiicoccus</taxon>
    </lineage>
</organism>
<reference evidence="10" key="2">
    <citation type="submission" date="2018-04" db="EMBL/GenBank/DDBJ databases">
        <title>Complete genome sequence of Sulfodiicoccus acidiphilus strain HS-1.</title>
        <authorList>
            <person name="Sakai H.D."/>
            <person name="Kurosawa N."/>
        </authorList>
    </citation>
    <scope>NUCLEOTIDE SEQUENCE [LARGE SCALE GENOMIC DNA]</scope>
    <source>
        <strain evidence="10">HS-1</strain>
    </source>
</reference>
<dbReference type="Pfam" id="PF22703">
    <property type="entry name" value="Cdc6_lid"/>
    <property type="match status" value="1"/>
</dbReference>
<evidence type="ECO:0000313" key="10">
    <source>
        <dbReference type="Proteomes" id="UP000276741"/>
    </source>
</evidence>
<proteinExistence type="inferred from homology"/>
<feature type="binding site" evidence="5">
    <location>
        <position position="208"/>
    </location>
    <ligand>
        <name>ATP</name>
        <dbReference type="ChEBI" id="CHEBI:30616"/>
    </ligand>
</feature>
<evidence type="ECO:0000259" key="7">
    <source>
        <dbReference type="SMART" id="SM01074"/>
    </source>
</evidence>
<evidence type="ECO:0000259" key="6">
    <source>
        <dbReference type="SMART" id="SM00382"/>
    </source>
</evidence>
<dbReference type="GeneID" id="38665581"/>
<reference evidence="9" key="4">
    <citation type="submission" date="2020-09" db="EMBL/GenBank/DDBJ databases">
        <authorList>
            <person name="Sun Q."/>
            <person name="Ohkuma M."/>
        </authorList>
    </citation>
    <scope>NUCLEOTIDE SEQUENCE</scope>
    <source>
        <strain evidence="9">JCM 31740</strain>
    </source>
</reference>
<dbReference type="GO" id="GO:0005524">
    <property type="term" value="F:ATP binding"/>
    <property type="evidence" value="ECO:0007669"/>
    <property type="project" value="UniProtKB-UniRule"/>
</dbReference>
<dbReference type="AlphaFoldDB" id="A0A348B0K0"/>
<evidence type="ECO:0000256" key="4">
    <source>
        <dbReference type="ARBA" id="ARBA00022840"/>
    </source>
</evidence>
<dbReference type="GO" id="GO:0006260">
    <property type="term" value="P:DNA replication"/>
    <property type="evidence" value="ECO:0007669"/>
    <property type="project" value="UniProtKB-UniRule"/>
</dbReference>
<dbReference type="FunFam" id="1.10.8.60:FF:000073">
    <property type="entry name" value="ORC1-type DNA replication protein"/>
    <property type="match status" value="1"/>
</dbReference>
<reference evidence="9" key="1">
    <citation type="journal article" date="2014" name="Int. J. Syst. Evol. Microbiol.">
        <title>Complete genome sequence of Corynebacterium casei LMG S-19264T (=DSM 44701T), isolated from a smear-ripened cheese.</title>
        <authorList>
            <consortium name="US DOE Joint Genome Institute (JGI-PGF)"/>
            <person name="Walter F."/>
            <person name="Albersmeier A."/>
            <person name="Kalinowski J."/>
            <person name="Ruckert C."/>
        </authorList>
    </citation>
    <scope>NUCLEOTIDE SEQUENCE</scope>
    <source>
        <strain evidence="9">JCM 31740</strain>
    </source>
</reference>
<evidence type="ECO:0000256" key="2">
    <source>
        <dbReference type="ARBA" id="ARBA00022705"/>
    </source>
</evidence>
<keyword evidence="8" id="KW-0131">Cell cycle</keyword>
<dbReference type="Proteomes" id="UP000276741">
    <property type="component" value="Chromosome"/>
</dbReference>
<dbReference type="EMBL" id="BMQS01000001">
    <property type="protein sequence ID" value="GGT86496.1"/>
    <property type="molecule type" value="Genomic_DNA"/>
</dbReference>
<dbReference type="GO" id="GO:0051301">
    <property type="term" value="P:cell division"/>
    <property type="evidence" value="ECO:0007669"/>
    <property type="project" value="UniProtKB-KW"/>
</dbReference>
<dbReference type="InterPro" id="IPR036390">
    <property type="entry name" value="WH_DNA-bd_sf"/>
</dbReference>
<keyword evidence="10" id="KW-1185">Reference proteome</keyword>
<accession>A0A348B0K0</accession>
<gene>
    <name evidence="9" type="ORF">GCM10007116_00550</name>
    <name evidence="8" type="ORF">HS1genome_0091</name>
</gene>
<dbReference type="InterPro" id="IPR003593">
    <property type="entry name" value="AAA+_ATPase"/>
</dbReference>
<dbReference type="InterPro" id="IPR014277">
    <property type="entry name" value="Orc1/Cdc6_arc"/>
</dbReference>
<dbReference type="InterPro" id="IPR015163">
    <property type="entry name" value="Cdc6_C"/>
</dbReference>
<dbReference type="CDD" id="cd00009">
    <property type="entry name" value="AAA"/>
    <property type="match status" value="1"/>
</dbReference>
<dbReference type="Pfam" id="PF13401">
    <property type="entry name" value="AAA_22"/>
    <property type="match status" value="1"/>
</dbReference>
<evidence type="ECO:0000256" key="3">
    <source>
        <dbReference type="ARBA" id="ARBA00022741"/>
    </source>
</evidence>
<dbReference type="KEGG" id="sacd:HS1genome_0091"/>
<keyword evidence="3 5" id="KW-0547">Nucleotide-binding</keyword>
<dbReference type="SUPFAM" id="SSF46785">
    <property type="entry name" value="Winged helix' DNA-binding domain"/>
    <property type="match status" value="1"/>
</dbReference>
<dbReference type="EMBL" id="AP018553">
    <property type="protein sequence ID" value="BBD71702.1"/>
    <property type="molecule type" value="Genomic_DNA"/>
</dbReference>